<organism evidence="2 3">
    <name type="scientific">Thiorhodococcus mannitoliphagus</name>
    <dbReference type="NCBI Taxonomy" id="329406"/>
    <lineage>
        <taxon>Bacteria</taxon>
        <taxon>Pseudomonadati</taxon>
        <taxon>Pseudomonadota</taxon>
        <taxon>Gammaproteobacteria</taxon>
        <taxon>Chromatiales</taxon>
        <taxon>Chromatiaceae</taxon>
        <taxon>Thiorhodococcus</taxon>
    </lineage>
</organism>
<dbReference type="RefSeq" id="WP_164653179.1">
    <property type="nucleotide sequence ID" value="NZ_JAAIJR010000022.1"/>
</dbReference>
<gene>
    <name evidence="2" type="ORF">G3480_07290</name>
</gene>
<reference evidence="2 3" key="2">
    <citation type="submission" date="2020-02" db="EMBL/GenBank/DDBJ databases">
        <title>Genome sequences of Thiorhodococcus mannitoliphagus and Thiorhodococcus minor, purple sulfur photosynthetic bacteria in the gammaproteobacterial family, Chromatiaceae.</title>
        <authorList>
            <person name="Aviles F.A."/>
            <person name="Meyer T.E."/>
            <person name="Kyndt J.A."/>
        </authorList>
    </citation>
    <scope>NUCLEOTIDE SEQUENCE [LARGE SCALE GENOMIC DNA]</scope>
    <source>
        <strain evidence="2 3">DSM 18266</strain>
    </source>
</reference>
<comment type="caution">
    <text evidence="2">The sequence shown here is derived from an EMBL/GenBank/DDBJ whole genome shotgun (WGS) entry which is preliminary data.</text>
</comment>
<dbReference type="Proteomes" id="UP000471640">
    <property type="component" value="Unassembled WGS sequence"/>
</dbReference>
<dbReference type="InterPro" id="IPR021136">
    <property type="entry name" value="Flagellar_hook_control-like_C"/>
</dbReference>
<keyword evidence="2" id="KW-0969">Cilium</keyword>
<keyword evidence="2" id="KW-0966">Cell projection</keyword>
<dbReference type="PANTHER" id="PTHR37533">
    <property type="entry name" value="FLAGELLAR HOOK-LENGTH CONTROL PROTEIN"/>
    <property type="match status" value="1"/>
</dbReference>
<sequence length="486" mass="49888">MQSGNVQTGAVGLFAQLLNVGLVEEGALDSGSQSDFIDAMGNQIRGLLAENGVDSDALESVDNQALVAHFLSAMQGQTALDSVDAESAQGRALASLDRLLSGLEAGQLDGAQADAEHDADSSVAGIDRLEAIEALPAFVLEQLAQSAALGGAAPGQVQVAEGALSSLSGQASMLGQVALSTVLGSEADSSQIASRAAQVDPSVLEAGLAELMSRFGRPNAESGTLGLKGAAAADLAGMSDTELSEFVEALQAQLGSVAVDRTASSIMKGLDASLAQGAGSAQGDGEIPDSIAALMGRSYARDAQFDAVGTEKAADDQVDAEGFLSGLKVNETQAGPQRAQIFDLSKLLQPGGEGRLAEQVKWSIQAGLDSVEMKLHPPSLGTLDVRVTMDGDKASVQFLTPHPIVKEVLEAAMPRLRDALAQDGVALVDVSVSEHRAGGRDESAERHPGTQEDHQGLDAVIEDADEALGTAVGALSRRMSQHDYFV</sequence>
<dbReference type="InterPro" id="IPR052563">
    <property type="entry name" value="FliK"/>
</dbReference>
<protein>
    <submittedName>
        <fullName evidence="2">Flagellar hook-length control protein FliK</fullName>
    </submittedName>
</protein>
<dbReference type="Pfam" id="PF02120">
    <property type="entry name" value="Flg_hook"/>
    <property type="match status" value="1"/>
</dbReference>
<accession>A0A6P1DRF8</accession>
<dbReference type="Gene3D" id="3.30.750.140">
    <property type="match status" value="1"/>
</dbReference>
<dbReference type="CDD" id="cd17470">
    <property type="entry name" value="T3SS_Flik_C"/>
    <property type="match status" value="1"/>
</dbReference>
<dbReference type="InterPro" id="IPR038610">
    <property type="entry name" value="FliK-like_C_sf"/>
</dbReference>
<evidence type="ECO:0000259" key="1">
    <source>
        <dbReference type="Pfam" id="PF02120"/>
    </source>
</evidence>
<keyword evidence="2" id="KW-0282">Flagellum</keyword>
<dbReference type="AlphaFoldDB" id="A0A6P1DRF8"/>
<evidence type="ECO:0000313" key="2">
    <source>
        <dbReference type="EMBL" id="NEX20120.1"/>
    </source>
</evidence>
<dbReference type="PANTHER" id="PTHR37533:SF2">
    <property type="entry name" value="FLAGELLAR HOOK-LENGTH CONTROL PROTEIN"/>
    <property type="match status" value="1"/>
</dbReference>
<proteinExistence type="predicted"/>
<feature type="domain" description="Flagellar hook-length control protein-like C-terminal" evidence="1">
    <location>
        <begin position="358"/>
        <end position="437"/>
    </location>
</feature>
<keyword evidence="3" id="KW-1185">Reference proteome</keyword>
<dbReference type="EMBL" id="JAAIJR010000022">
    <property type="protein sequence ID" value="NEX20120.1"/>
    <property type="molecule type" value="Genomic_DNA"/>
</dbReference>
<name>A0A6P1DRF8_9GAMM</name>
<reference evidence="3" key="1">
    <citation type="journal article" date="2020" name="Microbiol. Resour. Announc.">
        <title>Draft Genome Sequences of Thiorhodococcus mannitoliphagus and Thiorhodococcus minor, Purple Sulfur Photosynthetic Bacteria in the Gammaproteobacterial Family Chromatiaceae.</title>
        <authorList>
            <person name="Aviles F.A."/>
            <person name="Meyer T.E."/>
            <person name="Kyndt J.A."/>
        </authorList>
    </citation>
    <scope>NUCLEOTIDE SEQUENCE [LARGE SCALE GENOMIC DNA]</scope>
    <source>
        <strain evidence="3">DSM 18266</strain>
    </source>
</reference>
<evidence type="ECO:0000313" key="3">
    <source>
        <dbReference type="Proteomes" id="UP000471640"/>
    </source>
</evidence>